<evidence type="ECO:0000256" key="1">
    <source>
        <dbReference type="ARBA" id="ARBA00004571"/>
    </source>
</evidence>
<dbReference type="Gene3D" id="2.170.130.10">
    <property type="entry name" value="TonB-dependent receptor, plug domain"/>
    <property type="match status" value="1"/>
</dbReference>
<dbReference type="Pfam" id="PF07715">
    <property type="entry name" value="Plug"/>
    <property type="match status" value="1"/>
</dbReference>
<dbReference type="Proteomes" id="UP000487221">
    <property type="component" value="Unassembled WGS sequence"/>
</dbReference>
<dbReference type="InterPro" id="IPR008969">
    <property type="entry name" value="CarboxyPept-like_regulatory"/>
</dbReference>
<comment type="subcellular location">
    <subcellularLocation>
        <location evidence="1 7">Cell outer membrane</location>
        <topology evidence="1 7">Multi-pass membrane protein</topology>
    </subcellularLocation>
</comment>
<dbReference type="InterPro" id="IPR023997">
    <property type="entry name" value="TonB-dep_OMP_SusC/RagA_CS"/>
</dbReference>
<comment type="caution">
    <text evidence="9">The sequence shown here is derived from an EMBL/GenBank/DDBJ whole genome shotgun (WGS) entry which is preliminary data.</text>
</comment>
<dbReference type="EMBL" id="WCTY01000036">
    <property type="protein sequence ID" value="KAB4181015.1"/>
    <property type="molecule type" value="Genomic_DNA"/>
</dbReference>
<dbReference type="AlphaFoldDB" id="A0A7J5GU02"/>
<accession>A0A7J5GU02</accession>
<dbReference type="FunFam" id="2.170.130.10:FF:000008">
    <property type="entry name" value="SusC/RagA family TonB-linked outer membrane protein"/>
    <property type="match status" value="1"/>
</dbReference>
<evidence type="ECO:0000256" key="4">
    <source>
        <dbReference type="ARBA" id="ARBA00022692"/>
    </source>
</evidence>
<keyword evidence="4 7" id="KW-0812">Transmembrane</keyword>
<name>A0A7J5GU02_BACUN</name>
<evidence type="ECO:0000256" key="7">
    <source>
        <dbReference type="PROSITE-ProRule" id="PRU01360"/>
    </source>
</evidence>
<dbReference type="InterPro" id="IPR012910">
    <property type="entry name" value="Plug_dom"/>
</dbReference>
<sequence>MKHKIYLSLIFLMMSIMAFGQNIRLSGTVSDDSGLPLIGVNVIIVGTTQGTVTNLDGQYTVYLPSKGTQVKFSYMGYKDVLVTSDGGVRNVTMKEESQLLESVVVIGYGSVQKKDVTTSVATVSPDELANKPLFSVGEGLQGKAAGVQVVLPTGKPGAKPSIRVRGATSVLASNEPLYVVDGVPTTDLGIVNSTDVESIQILKDASSAAIYGARAANGVVIVTTKKGKKGSPRVHMGAYFGVSQVSKRIEALNTTEYLRLLDDMNIAIPAGVNRDINTNWFDETFEIGFKQNYELSVSGGSDNSSYYISGDYISDKGILSAAECDKFSLRTNLNSEVRPWLNLSASMNYIHSTSKDVPDNKGSDKGGVIMSIMNTPPFMPIWNPDKPGQYASNPFSGTFENPLATLSSENNGKWNQFVGNVSAEFKPFKGFSFKTSFAVDVSSSEWDSYTDNIKTGWGRQNNGLASSGKYNNYTWLNENVLNYEFSIKNQHNFKVLLGNSNNANTYSQTYASGSDFLNNSIIHTVNGANYLTDGGSSKSEWAIASFFGRIMYDFEHKYLFTANIRYDGSSKLAKGNKWGAFPSFSAGWRVSEESFFKDNVKFVDDLKIRAGWGKNGNQEGIGNYAWYGKHYIQRVPKTDPLSGPALVRYSLENRDLTWETTTQANIGIDLSMFNNRVVLNLDAYYKKTKDLLLNVPLPSSTGVGSLTKNDGEITNKGIELNLVTRNFVGDFTWDTEFNISHNKNTIDKLGLSKSYSFGWIPANNESVIQMEEGLSLGTFYGYKSLGVNPETGMMDYADMNENGYIDPDDRVVIGCAQPKVIYGMTNNFSYKNFSLSVFLQGSQGNDVYNASRIDTEGMFDFRNQSKDVLNRWETPGDITYIPKASSDGNMYNVHNSSRFVEDGSYLKLKSLTLAYDLPKKLLNKVSMSRCQVYFTGYNLLTLTKYTGYDPELNTFGNSGVELGVDFGTYPPSRSFVFGINVDF</sequence>
<evidence type="ECO:0000256" key="3">
    <source>
        <dbReference type="ARBA" id="ARBA00022452"/>
    </source>
</evidence>
<dbReference type="InterPro" id="IPR037066">
    <property type="entry name" value="Plug_dom_sf"/>
</dbReference>
<protein>
    <submittedName>
        <fullName evidence="9">TonB-dependent receptor</fullName>
    </submittedName>
</protein>
<evidence type="ECO:0000259" key="8">
    <source>
        <dbReference type="Pfam" id="PF07715"/>
    </source>
</evidence>
<dbReference type="Gene3D" id="2.40.170.20">
    <property type="entry name" value="TonB-dependent receptor, beta-barrel domain"/>
    <property type="match status" value="1"/>
</dbReference>
<keyword evidence="3 7" id="KW-1134">Transmembrane beta strand</keyword>
<evidence type="ECO:0000313" key="10">
    <source>
        <dbReference type="Proteomes" id="UP000487221"/>
    </source>
</evidence>
<dbReference type="InterPro" id="IPR039426">
    <property type="entry name" value="TonB-dep_rcpt-like"/>
</dbReference>
<evidence type="ECO:0000256" key="5">
    <source>
        <dbReference type="ARBA" id="ARBA00023136"/>
    </source>
</evidence>
<evidence type="ECO:0000256" key="6">
    <source>
        <dbReference type="ARBA" id="ARBA00023237"/>
    </source>
</evidence>
<feature type="domain" description="TonB-dependent receptor plug" evidence="8">
    <location>
        <begin position="113"/>
        <end position="219"/>
    </location>
</feature>
<evidence type="ECO:0000256" key="2">
    <source>
        <dbReference type="ARBA" id="ARBA00022448"/>
    </source>
</evidence>
<dbReference type="PROSITE" id="PS52016">
    <property type="entry name" value="TONB_DEPENDENT_REC_3"/>
    <property type="match status" value="1"/>
</dbReference>
<dbReference type="Pfam" id="PF13715">
    <property type="entry name" value="CarbopepD_reg_2"/>
    <property type="match status" value="1"/>
</dbReference>
<dbReference type="GO" id="GO:0009279">
    <property type="term" value="C:cell outer membrane"/>
    <property type="evidence" value="ECO:0007669"/>
    <property type="project" value="UniProtKB-SubCell"/>
</dbReference>
<gene>
    <name evidence="9" type="ORF">GAQ44_17505</name>
</gene>
<dbReference type="InterPro" id="IPR036942">
    <property type="entry name" value="Beta-barrel_TonB_sf"/>
</dbReference>
<organism evidence="9 10">
    <name type="scientific">Bacteroides uniformis</name>
    <dbReference type="NCBI Taxonomy" id="820"/>
    <lineage>
        <taxon>Bacteria</taxon>
        <taxon>Pseudomonadati</taxon>
        <taxon>Bacteroidota</taxon>
        <taxon>Bacteroidia</taxon>
        <taxon>Bacteroidales</taxon>
        <taxon>Bacteroidaceae</taxon>
        <taxon>Bacteroides</taxon>
    </lineage>
</organism>
<proteinExistence type="inferred from homology"/>
<keyword evidence="5 7" id="KW-0472">Membrane</keyword>
<dbReference type="InterPro" id="IPR023996">
    <property type="entry name" value="TonB-dep_OMP_SusC/RagA"/>
</dbReference>
<dbReference type="RefSeq" id="WP_151875944.1">
    <property type="nucleotide sequence ID" value="NZ_WCTY01000036.1"/>
</dbReference>
<dbReference type="NCBIfam" id="TIGR04057">
    <property type="entry name" value="SusC_RagA_signa"/>
    <property type="match status" value="1"/>
</dbReference>
<dbReference type="SUPFAM" id="SSF56935">
    <property type="entry name" value="Porins"/>
    <property type="match status" value="1"/>
</dbReference>
<dbReference type="Gene3D" id="2.60.40.1120">
    <property type="entry name" value="Carboxypeptidase-like, regulatory domain"/>
    <property type="match status" value="1"/>
</dbReference>
<keyword evidence="2 7" id="KW-0813">Transport</keyword>
<reference evidence="9 10" key="1">
    <citation type="journal article" date="2019" name="Nat. Med.">
        <title>A library of human gut bacterial isolates paired with longitudinal multiomics data enables mechanistic microbiome research.</title>
        <authorList>
            <person name="Poyet M."/>
            <person name="Groussin M."/>
            <person name="Gibbons S.M."/>
            <person name="Avila-Pacheco J."/>
            <person name="Jiang X."/>
            <person name="Kearney S.M."/>
            <person name="Perrotta A.R."/>
            <person name="Berdy B."/>
            <person name="Zhao S."/>
            <person name="Lieberman T.D."/>
            <person name="Swanson P.K."/>
            <person name="Smith M."/>
            <person name="Roesemann S."/>
            <person name="Alexander J.E."/>
            <person name="Rich S.A."/>
            <person name="Livny J."/>
            <person name="Vlamakis H."/>
            <person name="Clish C."/>
            <person name="Bullock K."/>
            <person name="Deik A."/>
            <person name="Scott J."/>
            <person name="Pierce K.A."/>
            <person name="Xavier R.J."/>
            <person name="Alm E.J."/>
        </authorList>
    </citation>
    <scope>NUCLEOTIDE SEQUENCE [LARGE SCALE GENOMIC DNA]</scope>
    <source>
        <strain evidence="9 10">BIOML-A19</strain>
    </source>
</reference>
<keyword evidence="9" id="KW-0675">Receptor</keyword>
<dbReference type="NCBIfam" id="TIGR04056">
    <property type="entry name" value="OMP_RagA_SusC"/>
    <property type="match status" value="1"/>
</dbReference>
<evidence type="ECO:0000313" key="9">
    <source>
        <dbReference type="EMBL" id="KAB4181015.1"/>
    </source>
</evidence>
<comment type="similarity">
    <text evidence="7">Belongs to the TonB-dependent receptor family.</text>
</comment>
<dbReference type="SUPFAM" id="SSF49464">
    <property type="entry name" value="Carboxypeptidase regulatory domain-like"/>
    <property type="match status" value="1"/>
</dbReference>
<keyword evidence="6 7" id="KW-0998">Cell outer membrane</keyword>